<comment type="caution">
    <text evidence="5">The sequence shown here is derived from an EMBL/GenBank/DDBJ whole genome shotgun (WGS) entry which is preliminary data.</text>
</comment>
<dbReference type="Proteomes" id="UP000037505">
    <property type="component" value="Unassembled WGS sequence"/>
</dbReference>
<dbReference type="InterPro" id="IPR018825">
    <property type="entry name" value="DUF2427"/>
</dbReference>
<feature type="transmembrane region" description="Helical" evidence="2">
    <location>
        <begin position="341"/>
        <end position="357"/>
    </location>
</feature>
<feature type="transmembrane region" description="Helical" evidence="2">
    <location>
        <begin position="168"/>
        <end position="190"/>
    </location>
</feature>
<dbReference type="STRING" id="1509407.A0A0L1IUB6"/>
<evidence type="ECO:0000256" key="1">
    <source>
        <dbReference type="SAM" id="MobiDB-lite"/>
    </source>
</evidence>
<feature type="domain" description="Protein YTP1-like C-terminal" evidence="4">
    <location>
        <begin position="221"/>
        <end position="464"/>
    </location>
</feature>
<protein>
    <submittedName>
        <fullName evidence="5">Integral membrane protein (Ytp1)</fullName>
    </submittedName>
</protein>
<organism evidence="5 6">
    <name type="scientific">Aspergillus nomiae NRRL (strain ATCC 15546 / NRRL 13137 / CBS 260.88 / M93)</name>
    <dbReference type="NCBI Taxonomy" id="1509407"/>
    <lineage>
        <taxon>Eukaryota</taxon>
        <taxon>Fungi</taxon>
        <taxon>Dikarya</taxon>
        <taxon>Ascomycota</taxon>
        <taxon>Pezizomycotina</taxon>
        <taxon>Eurotiomycetes</taxon>
        <taxon>Eurotiomycetidae</taxon>
        <taxon>Eurotiales</taxon>
        <taxon>Aspergillaceae</taxon>
        <taxon>Aspergillus</taxon>
        <taxon>Aspergillus subgen. Circumdati</taxon>
    </lineage>
</organism>
<dbReference type="Pfam" id="PF10348">
    <property type="entry name" value="DUF2427"/>
    <property type="match status" value="1"/>
</dbReference>
<feature type="transmembrane region" description="Helical" evidence="2">
    <location>
        <begin position="309"/>
        <end position="329"/>
    </location>
</feature>
<dbReference type="Gene3D" id="1.20.120.1770">
    <property type="match status" value="1"/>
</dbReference>
<dbReference type="InterPro" id="IPR018827">
    <property type="entry name" value="YTP1_C"/>
</dbReference>
<dbReference type="PANTHER" id="PTHR31685">
    <property type="entry name" value="INTEGRAL MEMBRANE PROTEIN (AFU_ORTHOLOGUE AFUA_6G12730)-RELATED"/>
    <property type="match status" value="1"/>
</dbReference>
<dbReference type="EMBL" id="JNOM01000294">
    <property type="protein sequence ID" value="KNG83069.1"/>
    <property type="molecule type" value="Genomic_DNA"/>
</dbReference>
<keyword evidence="2" id="KW-0812">Transmembrane</keyword>
<evidence type="ECO:0000256" key="2">
    <source>
        <dbReference type="SAM" id="Phobius"/>
    </source>
</evidence>
<evidence type="ECO:0000259" key="4">
    <source>
        <dbReference type="Pfam" id="PF10355"/>
    </source>
</evidence>
<evidence type="ECO:0000313" key="5">
    <source>
        <dbReference type="EMBL" id="KNG83069.1"/>
    </source>
</evidence>
<dbReference type="CDD" id="cd08760">
    <property type="entry name" value="Cyt_b561_FRRS1_like"/>
    <property type="match status" value="1"/>
</dbReference>
<feature type="transmembrane region" description="Helical" evidence="2">
    <location>
        <begin position="444"/>
        <end position="465"/>
    </location>
</feature>
<dbReference type="Pfam" id="PF10355">
    <property type="entry name" value="Ytp1"/>
    <property type="match status" value="1"/>
</dbReference>
<dbReference type="GeneID" id="26809393"/>
<feature type="transmembrane region" description="Helical" evidence="2">
    <location>
        <begin position="110"/>
        <end position="132"/>
    </location>
</feature>
<feature type="region of interest" description="Disordered" evidence="1">
    <location>
        <begin position="522"/>
        <end position="560"/>
    </location>
</feature>
<dbReference type="PANTHER" id="PTHR31685:SF2">
    <property type="entry name" value="PROTEIN YTP1"/>
    <property type="match status" value="1"/>
</dbReference>
<reference evidence="5 6" key="1">
    <citation type="submission" date="2014-06" db="EMBL/GenBank/DDBJ databases">
        <title>The Genome of the Aflatoxigenic Filamentous Fungus Aspergillus nomius.</title>
        <authorList>
            <person name="Moore M.G."/>
            <person name="Shannon B.M."/>
            <person name="Brian M.M."/>
        </authorList>
    </citation>
    <scope>NUCLEOTIDE SEQUENCE [LARGE SCALE GENOMIC DNA]</scope>
    <source>
        <strain evidence="5 6">NRRL 13137</strain>
    </source>
</reference>
<dbReference type="RefSeq" id="XP_015403992.1">
    <property type="nucleotide sequence ID" value="XM_015552845.1"/>
</dbReference>
<keyword evidence="2" id="KW-1133">Transmembrane helix</keyword>
<dbReference type="OrthoDB" id="4137487at2759"/>
<feature type="transmembrane region" description="Helical" evidence="2">
    <location>
        <begin position="280"/>
        <end position="297"/>
    </location>
</feature>
<feature type="transmembrane region" description="Helical" evidence="2">
    <location>
        <begin position="202"/>
        <end position="225"/>
    </location>
</feature>
<keyword evidence="6" id="KW-1185">Reference proteome</keyword>
<accession>A0A0L1IUB6</accession>
<feature type="transmembrane region" description="Helical" evidence="2">
    <location>
        <begin position="363"/>
        <end position="384"/>
    </location>
</feature>
<keyword evidence="2" id="KW-0472">Membrane</keyword>
<feature type="transmembrane region" description="Helical" evidence="2">
    <location>
        <begin position="245"/>
        <end position="268"/>
    </location>
</feature>
<name>A0A0L1IUB6_ASPN3</name>
<sequence>MHVRALSSGAWPRQSETADLRLSPTIRAKGLSSLLSFAQIDLRLKFLPSPTFSLSFQLLRSIVKMMLSKPDPRGLLAVLLLVSPALAHGGHENVPEGAAISGEPIDSTLWVHMILMGFAFGIIFPLGMVLGIVRSRWHVPLQIVGTIIAIVAYFLGHAHKGRQFSKNIHASFANTLMLIMVVQVVIGFYLKLHLSKGIHGRIRRVIVVIHGVIGKAMPVVSWVQMLFGGITAMGFCHDDHLGQCLAHFIMGSAFIAYGIMLTILLLVGQFWLRRSGRSQEFFDSLIIAAWGCVNTFTEHRWGSDWGHNDLQHTTMGIVWWCAGLLGIWLSRNRNGRPKRNLIPAIVILLTGYAMSAHPQHLEISTMIHTVFGYTLMAAGLTRIIEISFVLRDRGTLSLDGSDPNSFQYLTPFLLYASGFLFMGATEEQMQLLHDAGITHVSYVLILYSIAFILFLFVNILLHIYAVHAWPDSGKTAPTRSSSEEEIAQGATHVNGGFLNGHARSNSEAQHIHDAEAYELEGLISDEEDDSKAAGDSHTIGSKRVTDEESSPLVGKETTRG</sequence>
<evidence type="ECO:0000259" key="3">
    <source>
        <dbReference type="Pfam" id="PF10348"/>
    </source>
</evidence>
<feature type="transmembrane region" description="Helical" evidence="2">
    <location>
        <begin position="405"/>
        <end position="424"/>
    </location>
</feature>
<proteinExistence type="predicted"/>
<feature type="domain" description="DUF2427" evidence="3">
    <location>
        <begin position="94"/>
        <end position="193"/>
    </location>
</feature>
<feature type="transmembrane region" description="Helical" evidence="2">
    <location>
        <begin position="139"/>
        <end position="156"/>
    </location>
</feature>
<feature type="transmembrane region" description="Helical" evidence="2">
    <location>
        <begin position="74"/>
        <end position="90"/>
    </location>
</feature>
<dbReference type="AlphaFoldDB" id="A0A0L1IUB6"/>
<gene>
    <name evidence="5" type="ORF">ANOM_007589</name>
</gene>
<evidence type="ECO:0000313" key="6">
    <source>
        <dbReference type="Proteomes" id="UP000037505"/>
    </source>
</evidence>